<dbReference type="InterPro" id="IPR017972">
    <property type="entry name" value="Cyt_P450_CS"/>
</dbReference>
<evidence type="ECO:0000256" key="4">
    <source>
        <dbReference type="ARBA" id="ARBA00022723"/>
    </source>
</evidence>
<organism evidence="11">
    <name type="scientific">Anopheles braziliensis</name>
    <dbReference type="NCBI Taxonomy" id="58242"/>
    <lineage>
        <taxon>Eukaryota</taxon>
        <taxon>Metazoa</taxon>
        <taxon>Ecdysozoa</taxon>
        <taxon>Arthropoda</taxon>
        <taxon>Hexapoda</taxon>
        <taxon>Insecta</taxon>
        <taxon>Pterygota</taxon>
        <taxon>Neoptera</taxon>
        <taxon>Endopterygota</taxon>
        <taxon>Diptera</taxon>
        <taxon>Nematocera</taxon>
        <taxon>Culicoidea</taxon>
        <taxon>Culicidae</taxon>
        <taxon>Anophelinae</taxon>
        <taxon>Anopheles</taxon>
    </lineage>
</organism>
<dbReference type="GO" id="GO:0016705">
    <property type="term" value="F:oxidoreductase activity, acting on paired donors, with incorporation or reduction of molecular oxygen"/>
    <property type="evidence" value="ECO:0007669"/>
    <property type="project" value="InterPro"/>
</dbReference>
<sequence>MLKIMFNALRSRPYGAPVWGQQLRWLSTQPQPASVATEQGRDRDPEWDSARPYEDIPSPTLLGFLKEFGPFGKYKDATLYDINCRMREVYGPIMRMKGAFGREDLVMSFNPEDFEKVFRTEGVWPRRTGMDAFVYYRKEQRPEYFKGYGGLLAEQGEAWHKMRTIVNPIMMQPKIIKLYIDKVDEVARQFIGIVDGLRDDKHELPADFNEWLNRWALETMGVLVLDTRLGVLNKEQTPEVQKLIQLTKDAMSLFFYLDIMPSMWRKIKTPGFYRLMRTLDELYIMIGSKIDEAVVRMEKNPNANSDTLSILEKLLKVDRDAAFTMSLDSLFAGVDTTSSGSTGILYCLANNPEKQDKLREELRKILPDKNSHLTTENMKNMPYLRACIKEGLRMYPPTAGNGRCVGKDIVIQGYRIPKGTMVVMGQLVLQRQEGQFTRPSEFLPERWLTGPEATGCPSAKEAHPFVYMPFGFGARTCVGRRLAMMEMEILVSRLIRRYHVRWNYGEIKFRASVVNVPTTDLKFELKDVQD</sequence>
<dbReference type="PRINTS" id="PR00385">
    <property type="entry name" value="P450"/>
</dbReference>
<dbReference type="AlphaFoldDB" id="A0A2M3Z9P0"/>
<evidence type="ECO:0000256" key="2">
    <source>
        <dbReference type="ARBA" id="ARBA00010617"/>
    </source>
</evidence>
<dbReference type="InterPro" id="IPR001128">
    <property type="entry name" value="Cyt_P450"/>
</dbReference>
<dbReference type="CDD" id="cd11054">
    <property type="entry name" value="CYP24A1-like"/>
    <property type="match status" value="1"/>
</dbReference>
<evidence type="ECO:0000256" key="7">
    <source>
        <dbReference type="ARBA" id="ARBA00023033"/>
    </source>
</evidence>
<evidence type="ECO:0000256" key="6">
    <source>
        <dbReference type="ARBA" id="ARBA00023004"/>
    </source>
</evidence>
<dbReference type="GO" id="GO:0020037">
    <property type="term" value="F:heme binding"/>
    <property type="evidence" value="ECO:0007669"/>
    <property type="project" value="InterPro"/>
</dbReference>
<reference evidence="11" key="1">
    <citation type="submission" date="2018-01" db="EMBL/GenBank/DDBJ databases">
        <title>An insight into the sialome of Amazonian anophelines.</title>
        <authorList>
            <person name="Ribeiro J.M."/>
            <person name="Scarpassa V."/>
            <person name="Calvo E."/>
        </authorList>
    </citation>
    <scope>NUCLEOTIDE SEQUENCE</scope>
    <source>
        <tissue evidence="11">Salivary glands</tissue>
    </source>
</reference>
<comment type="similarity">
    <text evidence="2 9">Belongs to the cytochrome P450 family.</text>
</comment>
<dbReference type="InterPro" id="IPR002401">
    <property type="entry name" value="Cyt_P450_E_grp-I"/>
</dbReference>
<dbReference type="InterPro" id="IPR036396">
    <property type="entry name" value="Cyt_P450_sf"/>
</dbReference>
<dbReference type="Pfam" id="PF00067">
    <property type="entry name" value="p450"/>
    <property type="match status" value="1"/>
</dbReference>
<dbReference type="PANTHER" id="PTHR24279">
    <property type="entry name" value="CYTOCHROME P450"/>
    <property type="match status" value="1"/>
</dbReference>
<keyword evidence="6 8" id="KW-0408">Iron</keyword>
<dbReference type="SUPFAM" id="SSF48264">
    <property type="entry name" value="Cytochrome P450"/>
    <property type="match status" value="1"/>
</dbReference>
<dbReference type="FunFam" id="1.10.630.10:FF:000006">
    <property type="entry name" value="Cytochrome P450 302a1, mitochondrial"/>
    <property type="match status" value="1"/>
</dbReference>
<name>A0A2M3Z9P0_9DIPT</name>
<evidence type="ECO:0000313" key="11">
    <source>
        <dbReference type="EMBL" id="MBW25259.1"/>
    </source>
</evidence>
<proteinExistence type="inferred from homology"/>
<dbReference type="PRINTS" id="PR00463">
    <property type="entry name" value="EP450I"/>
</dbReference>
<dbReference type="Gene3D" id="1.10.630.10">
    <property type="entry name" value="Cytochrome P450"/>
    <property type="match status" value="1"/>
</dbReference>
<evidence type="ECO:0000256" key="5">
    <source>
        <dbReference type="ARBA" id="ARBA00023002"/>
    </source>
</evidence>
<comment type="cofactor">
    <cofactor evidence="1 8">
        <name>heme</name>
        <dbReference type="ChEBI" id="CHEBI:30413"/>
    </cofactor>
</comment>
<protein>
    <submittedName>
        <fullName evidence="11">Putative cytochrome</fullName>
    </submittedName>
</protein>
<keyword evidence="4 8" id="KW-0479">Metal-binding</keyword>
<keyword evidence="7 9" id="KW-0503">Monooxygenase</keyword>
<dbReference type="EMBL" id="GGFM01004508">
    <property type="protein sequence ID" value="MBW25259.1"/>
    <property type="molecule type" value="Transcribed_RNA"/>
</dbReference>
<keyword evidence="5 9" id="KW-0560">Oxidoreductase</keyword>
<evidence type="ECO:0000256" key="8">
    <source>
        <dbReference type="PIRSR" id="PIRSR602401-1"/>
    </source>
</evidence>
<evidence type="ECO:0000256" key="1">
    <source>
        <dbReference type="ARBA" id="ARBA00001971"/>
    </source>
</evidence>
<evidence type="ECO:0000256" key="10">
    <source>
        <dbReference type="SAM" id="MobiDB-lite"/>
    </source>
</evidence>
<feature type="binding site" description="axial binding residue" evidence="8">
    <location>
        <position position="477"/>
    </location>
    <ligand>
        <name>heme</name>
        <dbReference type="ChEBI" id="CHEBI:30413"/>
    </ligand>
    <ligandPart>
        <name>Fe</name>
        <dbReference type="ChEBI" id="CHEBI:18248"/>
    </ligandPart>
</feature>
<feature type="compositionally biased region" description="Basic and acidic residues" evidence="10">
    <location>
        <begin position="39"/>
        <end position="53"/>
    </location>
</feature>
<dbReference type="GO" id="GO:0004497">
    <property type="term" value="F:monooxygenase activity"/>
    <property type="evidence" value="ECO:0007669"/>
    <property type="project" value="UniProtKB-KW"/>
</dbReference>
<dbReference type="PROSITE" id="PS00086">
    <property type="entry name" value="CYTOCHROME_P450"/>
    <property type="match status" value="1"/>
</dbReference>
<evidence type="ECO:0000256" key="9">
    <source>
        <dbReference type="RuleBase" id="RU000461"/>
    </source>
</evidence>
<feature type="region of interest" description="Disordered" evidence="10">
    <location>
        <begin position="30"/>
        <end position="53"/>
    </location>
</feature>
<accession>A0A2M3Z9P0</accession>
<dbReference type="GO" id="GO:0005506">
    <property type="term" value="F:iron ion binding"/>
    <property type="evidence" value="ECO:0007669"/>
    <property type="project" value="InterPro"/>
</dbReference>
<evidence type="ECO:0000256" key="3">
    <source>
        <dbReference type="ARBA" id="ARBA00022617"/>
    </source>
</evidence>
<keyword evidence="3 8" id="KW-0349">Heme</keyword>
<dbReference type="InterPro" id="IPR050479">
    <property type="entry name" value="CYP11_CYP27_families"/>
</dbReference>
<dbReference type="PANTHER" id="PTHR24279:SF120">
    <property type="entry name" value="CYTOCHROME P450"/>
    <property type="match status" value="1"/>
</dbReference>